<evidence type="ECO:0000259" key="11">
    <source>
        <dbReference type="Pfam" id="PF01507"/>
    </source>
</evidence>
<evidence type="ECO:0000256" key="9">
    <source>
        <dbReference type="ARBA" id="ARBA00031812"/>
    </source>
</evidence>
<keyword evidence="7" id="KW-0067">ATP-binding</keyword>
<dbReference type="AlphaFoldDB" id="A0A2H3NW85"/>
<dbReference type="NCBIfam" id="TIGR02039">
    <property type="entry name" value="CysD"/>
    <property type="match status" value="1"/>
</dbReference>
<dbReference type="InterPro" id="IPR002500">
    <property type="entry name" value="PAPS_reduct_dom"/>
</dbReference>
<keyword evidence="6" id="KW-0547">Nucleotide-binding</keyword>
<dbReference type="NCBIfam" id="NF009214">
    <property type="entry name" value="PRK12563.1"/>
    <property type="match status" value="1"/>
</dbReference>
<dbReference type="InterPro" id="IPR050128">
    <property type="entry name" value="Sulfate_adenylyltrnsfr_sub2"/>
</dbReference>
<dbReference type="PIRSF" id="PIRSF002936">
    <property type="entry name" value="CysDAde_trans"/>
    <property type="match status" value="1"/>
</dbReference>
<dbReference type="GO" id="GO:0004781">
    <property type="term" value="F:sulfate adenylyltransferase (ATP) activity"/>
    <property type="evidence" value="ECO:0007669"/>
    <property type="project" value="UniProtKB-EC"/>
</dbReference>
<evidence type="ECO:0000256" key="6">
    <source>
        <dbReference type="ARBA" id="ARBA00022741"/>
    </source>
</evidence>
<dbReference type="PANTHER" id="PTHR43196">
    <property type="entry name" value="SULFATE ADENYLYLTRANSFERASE SUBUNIT 2"/>
    <property type="match status" value="1"/>
</dbReference>
<dbReference type="EMBL" id="PDEP01000009">
    <property type="protein sequence ID" value="PEN06254.1"/>
    <property type="molecule type" value="Genomic_DNA"/>
</dbReference>
<evidence type="ECO:0000256" key="3">
    <source>
        <dbReference type="ARBA" id="ARBA00022004"/>
    </source>
</evidence>
<evidence type="ECO:0000256" key="10">
    <source>
        <dbReference type="SAM" id="MobiDB-lite"/>
    </source>
</evidence>
<dbReference type="GO" id="GO:0005524">
    <property type="term" value="F:ATP binding"/>
    <property type="evidence" value="ECO:0007669"/>
    <property type="project" value="UniProtKB-KW"/>
</dbReference>
<feature type="compositionally biased region" description="Basic and acidic residues" evidence="10">
    <location>
        <begin position="278"/>
        <end position="303"/>
    </location>
</feature>
<keyword evidence="4 12" id="KW-0808">Transferase</keyword>
<dbReference type="PANTHER" id="PTHR43196:SF1">
    <property type="entry name" value="SULFATE ADENYLYLTRANSFERASE SUBUNIT 2"/>
    <property type="match status" value="1"/>
</dbReference>
<dbReference type="InterPro" id="IPR014729">
    <property type="entry name" value="Rossmann-like_a/b/a_fold"/>
</dbReference>
<dbReference type="OrthoDB" id="9772604at2"/>
<accession>A0A2H3NW85</accession>
<dbReference type="GO" id="GO:0000103">
    <property type="term" value="P:sulfate assimilation"/>
    <property type="evidence" value="ECO:0007669"/>
    <property type="project" value="InterPro"/>
</dbReference>
<name>A0A2H3NW85_9BACT</name>
<dbReference type="NCBIfam" id="NF003587">
    <property type="entry name" value="PRK05253.1"/>
    <property type="match status" value="1"/>
</dbReference>
<organism evidence="12 13">
    <name type="scientific">Longimonas halophila</name>
    <dbReference type="NCBI Taxonomy" id="1469170"/>
    <lineage>
        <taxon>Bacteria</taxon>
        <taxon>Pseudomonadati</taxon>
        <taxon>Rhodothermota</taxon>
        <taxon>Rhodothermia</taxon>
        <taxon>Rhodothermales</taxon>
        <taxon>Salisaetaceae</taxon>
        <taxon>Longimonas</taxon>
    </lineage>
</organism>
<feature type="region of interest" description="Disordered" evidence="10">
    <location>
        <begin position="275"/>
        <end position="303"/>
    </location>
</feature>
<evidence type="ECO:0000256" key="2">
    <source>
        <dbReference type="ARBA" id="ARBA00012391"/>
    </source>
</evidence>
<dbReference type="Gene3D" id="3.40.50.620">
    <property type="entry name" value="HUPs"/>
    <property type="match status" value="1"/>
</dbReference>
<dbReference type="EC" id="2.7.7.4" evidence="2"/>
<comment type="similarity">
    <text evidence="1">Belongs to the PAPS reductase family. CysD subfamily.</text>
</comment>
<proteinExistence type="inferred from homology"/>
<comment type="caution">
    <text evidence="12">The sequence shown here is derived from an EMBL/GenBank/DDBJ whole genome shotgun (WGS) entry which is preliminary data.</text>
</comment>
<keyword evidence="13" id="KW-1185">Reference proteome</keyword>
<dbReference type="SUPFAM" id="SSF52402">
    <property type="entry name" value="Adenine nucleotide alpha hydrolases-like"/>
    <property type="match status" value="1"/>
</dbReference>
<evidence type="ECO:0000256" key="1">
    <source>
        <dbReference type="ARBA" id="ARBA00008885"/>
    </source>
</evidence>
<evidence type="ECO:0000256" key="8">
    <source>
        <dbReference type="ARBA" id="ARBA00030256"/>
    </source>
</evidence>
<evidence type="ECO:0000313" key="12">
    <source>
        <dbReference type="EMBL" id="PEN06254.1"/>
    </source>
</evidence>
<reference evidence="12 13" key="1">
    <citation type="submission" date="2017-10" db="EMBL/GenBank/DDBJ databases">
        <title>Draft genome of Longimonas halophila.</title>
        <authorList>
            <person name="Goh K.M."/>
            <person name="Shamsir M.S."/>
            <person name="Lim S.W."/>
        </authorList>
    </citation>
    <scope>NUCLEOTIDE SEQUENCE [LARGE SCALE GENOMIC DNA]</scope>
    <source>
        <strain evidence="12 13">KCTC 42399</strain>
    </source>
</reference>
<dbReference type="RefSeq" id="WP_098062601.1">
    <property type="nucleotide sequence ID" value="NZ_PDEP01000009.1"/>
</dbReference>
<keyword evidence="5 12" id="KW-0548">Nucleotidyltransferase</keyword>
<evidence type="ECO:0000256" key="4">
    <source>
        <dbReference type="ARBA" id="ARBA00022679"/>
    </source>
</evidence>
<gene>
    <name evidence="12" type="ORF">CRI93_10545</name>
</gene>
<evidence type="ECO:0000256" key="5">
    <source>
        <dbReference type="ARBA" id="ARBA00022695"/>
    </source>
</evidence>
<protein>
    <recommendedName>
        <fullName evidence="3">Sulfate adenylyltransferase subunit 2</fullName>
        <ecNumber evidence="2">2.7.7.4</ecNumber>
    </recommendedName>
    <alternativeName>
        <fullName evidence="8">ATP-sulfurylase small subunit</fullName>
    </alternativeName>
    <alternativeName>
        <fullName evidence="9">Sulfate adenylate transferase</fullName>
    </alternativeName>
</protein>
<sequence length="303" mass="34816">MSVSSETARHLDTLESEGIHVIRETAAQFERPVLMFSGGKDSLTMTHLARKAFYPEPIPFPLLHVDTGHNFPETLRFRDDLMERIGANLIVRTVQESIDKGRVKEEQGPNASRNKLQIVTLLDALDELDVDAALGGARRDEEKARAKERFFSHRDRFGQWDPKKQRPELWNQYNGRRNPGEHFRVFPLSNWTELDVWQYIEREGLEIPSLYLAHKRDVVERDGSLLAKSDYISLRDGEHYAEKMVRFRTIGDMTCTGAIESTATTIPEVIEEVATATHSERGGRTDDQRSEAAMEDRKRKGYF</sequence>
<feature type="domain" description="Phosphoadenosine phosphosulphate reductase" evidence="11">
    <location>
        <begin position="32"/>
        <end position="257"/>
    </location>
</feature>
<dbReference type="Pfam" id="PF01507">
    <property type="entry name" value="PAPS_reduct"/>
    <property type="match status" value="1"/>
</dbReference>
<evidence type="ECO:0000256" key="7">
    <source>
        <dbReference type="ARBA" id="ARBA00022840"/>
    </source>
</evidence>
<dbReference type="InterPro" id="IPR011784">
    <property type="entry name" value="SO4_adenylTrfase_ssu"/>
</dbReference>
<evidence type="ECO:0000313" key="13">
    <source>
        <dbReference type="Proteomes" id="UP000221024"/>
    </source>
</evidence>
<dbReference type="Proteomes" id="UP000221024">
    <property type="component" value="Unassembled WGS sequence"/>
</dbReference>